<dbReference type="GO" id="GO:0003779">
    <property type="term" value="F:actin binding"/>
    <property type="evidence" value="ECO:0007669"/>
    <property type="project" value="InterPro"/>
</dbReference>
<accession>A0A6A2WED9</accession>
<dbReference type="PANTHER" id="PTHR32258:SF3">
    <property type="entry name" value="PROTEIN NETWORKED 4A"/>
    <property type="match status" value="1"/>
</dbReference>
<dbReference type="InterPro" id="IPR011684">
    <property type="entry name" value="NAB"/>
</dbReference>
<evidence type="ECO:0000259" key="5">
    <source>
        <dbReference type="PROSITE" id="PS51774"/>
    </source>
</evidence>
<evidence type="ECO:0000256" key="1">
    <source>
        <dbReference type="ARBA" id="ARBA00023054"/>
    </source>
</evidence>
<dbReference type="PROSITE" id="PS51774">
    <property type="entry name" value="NAB"/>
    <property type="match status" value="1"/>
</dbReference>
<feature type="region of interest" description="Disordered" evidence="4">
    <location>
        <begin position="112"/>
        <end position="145"/>
    </location>
</feature>
<evidence type="ECO:0000256" key="4">
    <source>
        <dbReference type="SAM" id="MobiDB-lite"/>
    </source>
</evidence>
<dbReference type="PANTHER" id="PTHR32258">
    <property type="entry name" value="PROTEIN NETWORKED 4A"/>
    <property type="match status" value="1"/>
</dbReference>
<feature type="coiled-coil region" evidence="3">
    <location>
        <begin position="292"/>
        <end position="354"/>
    </location>
</feature>
<organism evidence="6 7">
    <name type="scientific">Hibiscus syriacus</name>
    <name type="common">Rose of Sharon</name>
    <dbReference type="NCBI Taxonomy" id="106335"/>
    <lineage>
        <taxon>Eukaryota</taxon>
        <taxon>Viridiplantae</taxon>
        <taxon>Streptophyta</taxon>
        <taxon>Embryophyta</taxon>
        <taxon>Tracheophyta</taxon>
        <taxon>Spermatophyta</taxon>
        <taxon>Magnoliopsida</taxon>
        <taxon>eudicotyledons</taxon>
        <taxon>Gunneridae</taxon>
        <taxon>Pentapetalae</taxon>
        <taxon>rosids</taxon>
        <taxon>malvids</taxon>
        <taxon>Malvales</taxon>
        <taxon>Malvaceae</taxon>
        <taxon>Malvoideae</taxon>
        <taxon>Hibiscus</taxon>
    </lineage>
</organism>
<dbReference type="InterPro" id="IPR051861">
    <property type="entry name" value="NET_actin-binding_domain"/>
</dbReference>
<feature type="compositionally biased region" description="Polar residues" evidence="4">
    <location>
        <begin position="64"/>
        <end position="86"/>
    </location>
</feature>
<feature type="coiled-coil region" evidence="3">
    <location>
        <begin position="387"/>
        <end position="474"/>
    </location>
</feature>
<gene>
    <name evidence="6" type="ORF">F3Y22_tig00116997pilonHSYRG00501</name>
</gene>
<dbReference type="AlphaFoldDB" id="A0A6A2WED9"/>
<comment type="similarity">
    <text evidence="2">Belongs to the NET family.</text>
</comment>
<keyword evidence="1 3" id="KW-0175">Coiled coil</keyword>
<dbReference type="GO" id="GO:0005774">
    <property type="term" value="C:vacuolar membrane"/>
    <property type="evidence" value="ECO:0007669"/>
    <property type="project" value="TreeGrafter"/>
</dbReference>
<keyword evidence="7" id="KW-1185">Reference proteome</keyword>
<feature type="coiled-coil region" evidence="3">
    <location>
        <begin position="503"/>
        <end position="530"/>
    </location>
</feature>
<evidence type="ECO:0000256" key="3">
    <source>
        <dbReference type="SAM" id="Coils"/>
    </source>
</evidence>
<reference evidence="6" key="1">
    <citation type="submission" date="2019-09" db="EMBL/GenBank/DDBJ databases">
        <title>Draft genome information of white flower Hibiscus syriacus.</title>
        <authorList>
            <person name="Kim Y.-M."/>
        </authorList>
    </citation>
    <scope>NUCLEOTIDE SEQUENCE [LARGE SCALE GENOMIC DNA]</scope>
    <source>
        <strain evidence="6">YM2019G1</strain>
    </source>
</reference>
<feature type="region of interest" description="Disordered" evidence="4">
    <location>
        <begin position="62"/>
        <end position="97"/>
    </location>
</feature>
<evidence type="ECO:0000313" key="7">
    <source>
        <dbReference type="Proteomes" id="UP000436088"/>
    </source>
</evidence>
<feature type="coiled-coil region" evidence="3">
    <location>
        <begin position="149"/>
        <end position="216"/>
    </location>
</feature>
<feature type="compositionally biased region" description="Polar residues" evidence="4">
    <location>
        <begin position="133"/>
        <end position="145"/>
    </location>
</feature>
<name>A0A6A2WED9_HIBSY</name>
<evidence type="ECO:0000256" key="2">
    <source>
        <dbReference type="ARBA" id="ARBA00038006"/>
    </source>
</evidence>
<dbReference type="Pfam" id="PF07765">
    <property type="entry name" value="KIP1"/>
    <property type="match status" value="1"/>
</dbReference>
<comment type="caution">
    <text evidence="6">The sequence shown here is derived from an EMBL/GenBank/DDBJ whole genome shotgun (WGS) entry which is preliminary data.</text>
</comment>
<dbReference type="EMBL" id="VEPZ02001762">
    <property type="protein sequence ID" value="KAE8656872.1"/>
    <property type="molecule type" value="Genomic_DNA"/>
</dbReference>
<proteinExistence type="inferred from homology"/>
<feature type="domain" description="NAB" evidence="5">
    <location>
        <begin position="1"/>
        <end position="58"/>
    </location>
</feature>
<protein>
    <submittedName>
        <fullName evidence="6">Myosin-11-like isoform X3</fullName>
    </submittedName>
</protein>
<sequence length="588" mass="67778">MDRSVRQTLKLIEDDGDSFAKKAEIYYQRRPELVSHVEEFYRMYRSLAERYDHLTGELRRNIPSDLQSQGSDFSDITSDLPSNWPASDQRLSRRKSGPRAAGFTVFLGSGGSDVYQKEDDELSTRTDSETESDASSVNNYSVFSGNGSDQGLNRKMVELEIELHEVKQKLRMLEEENTDGSVRGAKNNNSELLARIREYEEKLEIANRKIQLTEEKVTWLRIELQKYKPLEAADSDSSEEGSVKMHKTEQIEVNQALMDLESKNGISEKDNRHADGKMQALVEELSITKEILQGSEKEIASLKLEKNQSYEKIQRLQGMLDTAQREIVTWKSKLNTEKREVSKLQDRIAMLKNSLSDRDHEIRDLKIAVSDAEQKIFPEKAHIKAEISKLLEGRICLEEQLREWEARGRSLEEDIRKAVNDKRESEERLRGEIEHLRLEIAERSDCIKVLNENLETLKAERDMLENSIVSLRAEISSRDNQIVEMDEHLQELNVEHVELIASAEGANKLVEELESKAKEVEDVIERQRITILEGAEEKREVIRQLCFSLEHYQDRFAHNASAKKMLSNYARNVGSGCWLHFKYGSSEL</sequence>
<evidence type="ECO:0000313" key="6">
    <source>
        <dbReference type="EMBL" id="KAE8656872.1"/>
    </source>
</evidence>
<dbReference type="Proteomes" id="UP000436088">
    <property type="component" value="Unassembled WGS sequence"/>
</dbReference>